<keyword evidence="4" id="KW-0547">Nucleotide-binding</keyword>
<evidence type="ECO:0000259" key="12">
    <source>
        <dbReference type="Pfam" id="PF08544"/>
    </source>
</evidence>
<gene>
    <name evidence="13" type="ORF">GCM10009639_49460</name>
</gene>
<evidence type="ECO:0000256" key="1">
    <source>
        <dbReference type="ARBA" id="ARBA00022490"/>
    </source>
</evidence>
<keyword evidence="14" id="KW-1185">Reference proteome</keyword>
<feature type="region of interest" description="Disordered" evidence="10">
    <location>
        <begin position="317"/>
        <end position="336"/>
    </location>
</feature>
<dbReference type="Proteomes" id="UP001499863">
    <property type="component" value="Unassembled WGS sequence"/>
</dbReference>
<dbReference type="InterPro" id="IPR036554">
    <property type="entry name" value="GHMP_kinase_C_sf"/>
</dbReference>
<comment type="pathway">
    <text evidence="9">Isoprenoid biosynthesis; isopentenyl diphosphate biosynthesis via mevalonate pathway; isopentenyl diphosphate from (R)-mevalonate: step 1/3.</text>
</comment>
<comment type="caution">
    <text evidence="13">The sequence shown here is derived from an EMBL/GenBank/DDBJ whole genome shotgun (WGS) entry which is preliminary data.</text>
</comment>
<keyword evidence="2" id="KW-0444">Lipid biosynthesis</keyword>
<dbReference type="Pfam" id="PF00288">
    <property type="entry name" value="GHMP_kinases_N"/>
    <property type="match status" value="1"/>
</dbReference>
<feature type="domain" description="GHMP kinase C-terminal" evidence="12">
    <location>
        <begin position="225"/>
        <end position="299"/>
    </location>
</feature>
<keyword evidence="5" id="KW-0418">Kinase</keyword>
<keyword evidence="1" id="KW-0963">Cytoplasm</keyword>
<evidence type="ECO:0000259" key="11">
    <source>
        <dbReference type="Pfam" id="PF00288"/>
    </source>
</evidence>
<dbReference type="SUPFAM" id="SSF54211">
    <property type="entry name" value="Ribosomal protein S5 domain 2-like"/>
    <property type="match status" value="1"/>
</dbReference>
<protein>
    <recommendedName>
        <fullName evidence="15">Galactokinase</fullName>
    </recommendedName>
</protein>
<feature type="domain" description="GHMP kinase N-terminal" evidence="11">
    <location>
        <begin position="59"/>
        <end position="154"/>
    </location>
</feature>
<dbReference type="Gene3D" id="3.30.230.10">
    <property type="match status" value="1"/>
</dbReference>
<accession>A0ABN1YHF6</accession>
<evidence type="ECO:0000256" key="5">
    <source>
        <dbReference type="ARBA" id="ARBA00022777"/>
    </source>
</evidence>
<dbReference type="InterPro" id="IPR006205">
    <property type="entry name" value="Mev_gal_kin"/>
</dbReference>
<keyword evidence="3" id="KW-0808">Transferase</keyword>
<dbReference type="Gene3D" id="3.30.70.890">
    <property type="entry name" value="GHMP kinase, C-terminal domain"/>
    <property type="match status" value="1"/>
</dbReference>
<dbReference type="Pfam" id="PF08544">
    <property type="entry name" value="GHMP_kinases_C"/>
    <property type="match status" value="1"/>
</dbReference>
<keyword evidence="7" id="KW-0460">Magnesium</keyword>
<evidence type="ECO:0000256" key="7">
    <source>
        <dbReference type="ARBA" id="ARBA00022842"/>
    </source>
</evidence>
<keyword evidence="8" id="KW-0443">Lipid metabolism</keyword>
<dbReference type="EMBL" id="BAAAKJ010000265">
    <property type="protein sequence ID" value="GAA1403971.1"/>
    <property type="molecule type" value="Genomic_DNA"/>
</dbReference>
<keyword evidence="6" id="KW-0067">ATP-binding</keyword>
<dbReference type="PRINTS" id="PR00959">
    <property type="entry name" value="MEVGALKINASE"/>
</dbReference>
<evidence type="ECO:0000256" key="6">
    <source>
        <dbReference type="ARBA" id="ARBA00022840"/>
    </source>
</evidence>
<evidence type="ECO:0000256" key="2">
    <source>
        <dbReference type="ARBA" id="ARBA00022516"/>
    </source>
</evidence>
<dbReference type="InterPro" id="IPR013750">
    <property type="entry name" value="GHMP_kinase_C_dom"/>
</dbReference>
<sequence>MIRVAVPCRACLSGEDLDWLGDGRSVSLALDLPTTVEVVPGAPSGAPEQAGSDWPSQVWAFLKERLPGTAGPAPAVRVASEAPSASGLSSSTALIVALFRAFAAAAAAAAAVVADGVAATAATDDATLVQWAYEFEFARFNGGGMDHLAVAEGGALLIDGRERGLPVVRERLEFPDDWGVVVVDSGTRKNTADHIRTVRAQLAAGDPALAAYRAEADRASGAAWAALRRHDHEALGAAMSRAHDAMRDHQGMSTPLLEELRALALRAAGLPLKLSGAGGGGSLVGVCPSGELPGVVARLADALSGPFPGARVIPTRAAPGSRSARAGERVGVSAAG</sequence>
<evidence type="ECO:0000256" key="3">
    <source>
        <dbReference type="ARBA" id="ARBA00022679"/>
    </source>
</evidence>
<dbReference type="InterPro" id="IPR020568">
    <property type="entry name" value="Ribosomal_Su5_D2-typ_SF"/>
</dbReference>
<evidence type="ECO:0000313" key="14">
    <source>
        <dbReference type="Proteomes" id="UP001499863"/>
    </source>
</evidence>
<dbReference type="InterPro" id="IPR006204">
    <property type="entry name" value="GHMP_kinase_N_dom"/>
</dbReference>
<dbReference type="PANTHER" id="PTHR43290">
    <property type="entry name" value="MEVALONATE KINASE"/>
    <property type="match status" value="1"/>
</dbReference>
<evidence type="ECO:0000256" key="10">
    <source>
        <dbReference type="SAM" id="MobiDB-lite"/>
    </source>
</evidence>
<evidence type="ECO:0000256" key="9">
    <source>
        <dbReference type="ARBA" id="ARBA00029438"/>
    </source>
</evidence>
<evidence type="ECO:0000313" key="13">
    <source>
        <dbReference type="EMBL" id="GAA1403971.1"/>
    </source>
</evidence>
<proteinExistence type="predicted"/>
<evidence type="ECO:0008006" key="15">
    <source>
        <dbReference type="Google" id="ProtNLM"/>
    </source>
</evidence>
<organism evidence="13 14">
    <name type="scientific">Kitasatospora putterlickiae</name>
    <dbReference type="NCBI Taxonomy" id="221725"/>
    <lineage>
        <taxon>Bacteria</taxon>
        <taxon>Bacillati</taxon>
        <taxon>Actinomycetota</taxon>
        <taxon>Actinomycetes</taxon>
        <taxon>Kitasatosporales</taxon>
        <taxon>Streptomycetaceae</taxon>
        <taxon>Kitasatospora</taxon>
    </lineage>
</organism>
<reference evidence="13 14" key="1">
    <citation type="journal article" date="2019" name="Int. J. Syst. Evol. Microbiol.">
        <title>The Global Catalogue of Microorganisms (GCM) 10K type strain sequencing project: providing services to taxonomists for standard genome sequencing and annotation.</title>
        <authorList>
            <consortium name="The Broad Institute Genomics Platform"/>
            <consortium name="The Broad Institute Genome Sequencing Center for Infectious Disease"/>
            <person name="Wu L."/>
            <person name="Ma J."/>
        </authorList>
    </citation>
    <scope>NUCLEOTIDE SEQUENCE [LARGE SCALE GENOMIC DNA]</scope>
    <source>
        <strain evidence="13 14">JCM 12393</strain>
    </source>
</reference>
<dbReference type="SUPFAM" id="SSF55060">
    <property type="entry name" value="GHMP Kinase, C-terminal domain"/>
    <property type="match status" value="1"/>
</dbReference>
<dbReference type="InterPro" id="IPR014721">
    <property type="entry name" value="Ribsml_uS5_D2-typ_fold_subgr"/>
</dbReference>
<evidence type="ECO:0000256" key="4">
    <source>
        <dbReference type="ARBA" id="ARBA00022741"/>
    </source>
</evidence>
<name>A0ABN1YHF6_9ACTN</name>
<dbReference type="PANTHER" id="PTHR43290:SF2">
    <property type="entry name" value="MEVALONATE KINASE"/>
    <property type="match status" value="1"/>
</dbReference>
<evidence type="ECO:0000256" key="8">
    <source>
        <dbReference type="ARBA" id="ARBA00023098"/>
    </source>
</evidence>